<dbReference type="InterPro" id="IPR039425">
    <property type="entry name" value="RNA_pol_sigma-70-like"/>
</dbReference>
<feature type="domain" description="RNA polymerase sigma factor 70 region 4 type 2" evidence="7">
    <location>
        <begin position="141"/>
        <end position="175"/>
    </location>
</feature>
<dbReference type="Pfam" id="PF04542">
    <property type="entry name" value="Sigma70_r2"/>
    <property type="match status" value="1"/>
</dbReference>
<name>A0A559JQT6_9BACL</name>
<keyword evidence="2" id="KW-0805">Transcription regulation</keyword>
<dbReference type="InterPro" id="IPR007627">
    <property type="entry name" value="RNA_pol_sigma70_r2"/>
</dbReference>
<dbReference type="InterPro" id="IPR014284">
    <property type="entry name" value="RNA_pol_sigma-70_dom"/>
</dbReference>
<keyword evidence="9" id="KW-1185">Reference proteome</keyword>
<dbReference type="Proteomes" id="UP000316330">
    <property type="component" value="Unassembled WGS sequence"/>
</dbReference>
<organism evidence="8 9">
    <name type="scientific">Cohnella terricola</name>
    <dbReference type="NCBI Taxonomy" id="1289167"/>
    <lineage>
        <taxon>Bacteria</taxon>
        <taxon>Bacillati</taxon>
        <taxon>Bacillota</taxon>
        <taxon>Bacilli</taxon>
        <taxon>Bacillales</taxon>
        <taxon>Paenibacillaceae</taxon>
        <taxon>Cohnella</taxon>
    </lineage>
</organism>
<dbReference type="GO" id="GO:0006352">
    <property type="term" value="P:DNA-templated transcription initiation"/>
    <property type="evidence" value="ECO:0007669"/>
    <property type="project" value="InterPro"/>
</dbReference>
<dbReference type="SUPFAM" id="SSF88659">
    <property type="entry name" value="Sigma3 and sigma4 domains of RNA polymerase sigma factors"/>
    <property type="match status" value="1"/>
</dbReference>
<accession>A0A559JQT6</accession>
<dbReference type="InterPro" id="IPR013249">
    <property type="entry name" value="RNA_pol_sigma70_r4_t2"/>
</dbReference>
<dbReference type="InterPro" id="IPR013324">
    <property type="entry name" value="RNA_pol_sigma_r3/r4-like"/>
</dbReference>
<evidence type="ECO:0000259" key="7">
    <source>
        <dbReference type="Pfam" id="PF08281"/>
    </source>
</evidence>
<dbReference type="PANTHER" id="PTHR43133:SF8">
    <property type="entry name" value="RNA POLYMERASE SIGMA FACTOR HI_1459-RELATED"/>
    <property type="match status" value="1"/>
</dbReference>
<dbReference type="EMBL" id="VNJJ01000003">
    <property type="protein sequence ID" value="TVY02244.1"/>
    <property type="molecule type" value="Genomic_DNA"/>
</dbReference>
<evidence type="ECO:0000256" key="5">
    <source>
        <dbReference type="ARBA" id="ARBA00023163"/>
    </source>
</evidence>
<keyword evidence="3" id="KW-0731">Sigma factor</keyword>
<evidence type="ECO:0000256" key="3">
    <source>
        <dbReference type="ARBA" id="ARBA00023082"/>
    </source>
</evidence>
<keyword evidence="5" id="KW-0804">Transcription</keyword>
<evidence type="ECO:0000313" key="8">
    <source>
        <dbReference type="EMBL" id="TVY02244.1"/>
    </source>
</evidence>
<dbReference type="Pfam" id="PF08281">
    <property type="entry name" value="Sigma70_r4_2"/>
    <property type="match status" value="1"/>
</dbReference>
<evidence type="ECO:0000259" key="6">
    <source>
        <dbReference type="Pfam" id="PF04542"/>
    </source>
</evidence>
<keyword evidence="4" id="KW-0238">DNA-binding</keyword>
<dbReference type="AlphaFoldDB" id="A0A559JQT6"/>
<sequence length="211" mass="25261">MRFVPNKSRDESLCLRPGKEGNRMGVIPAYEALVAPHLEDLRKYCMFLTRSKWDSEDLFQETLLKSLIFFMHTEPYVEVKAFLVRVARNLWIDDCRKKQRRRLAVFEQPRTYYADSDYVEVRGAIEWLAERFPRRNIEMWLLFNYFGYSMQEIAQATNCTVSAVKSILFRTREMLRHRHELPERRKIAHLDVERWSRAIIQDRPQGILSKG</sequence>
<evidence type="ECO:0000256" key="1">
    <source>
        <dbReference type="ARBA" id="ARBA00010641"/>
    </source>
</evidence>
<dbReference type="SUPFAM" id="SSF88946">
    <property type="entry name" value="Sigma2 domain of RNA polymerase sigma factors"/>
    <property type="match status" value="1"/>
</dbReference>
<dbReference type="PANTHER" id="PTHR43133">
    <property type="entry name" value="RNA POLYMERASE ECF-TYPE SIGMA FACTO"/>
    <property type="match status" value="1"/>
</dbReference>
<feature type="domain" description="RNA polymerase sigma-70 region 2" evidence="6">
    <location>
        <begin position="33"/>
        <end position="101"/>
    </location>
</feature>
<comment type="caution">
    <text evidence="8">The sequence shown here is derived from an EMBL/GenBank/DDBJ whole genome shotgun (WGS) entry which is preliminary data.</text>
</comment>
<dbReference type="GO" id="GO:0016987">
    <property type="term" value="F:sigma factor activity"/>
    <property type="evidence" value="ECO:0007669"/>
    <property type="project" value="UniProtKB-KW"/>
</dbReference>
<dbReference type="Gene3D" id="1.10.1740.10">
    <property type="match status" value="1"/>
</dbReference>
<dbReference type="OrthoDB" id="2381154at2"/>
<protein>
    <submittedName>
        <fullName evidence="8">RNA polymerase sigma factor</fullName>
    </submittedName>
</protein>
<reference evidence="8 9" key="1">
    <citation type="submission" date="2019-07" db="EMBL/GenBank/DDBJ databases">
        <authorList>
            <person name="Kim J."/>
        </authorList>
    </citation>
    <scope>NUCLEOTIDE SEQUENCE [LARGE SCALE GENOMIC DNA]</scope>
    <source>
        <strain evidence="8 9">G13</strain>
    </source>
</reference>
<evidence type="ECO:0000256" key="4">
    <source>
        <dbReference type="ARBA" id="ARBA00023125"/>
    </source>
</evidence>
<dbReference type="GO" id="GO:0003677">
    <property type="term" value="F:DNA binding"/>
    <property type="evidence" value="ECO:0007669"/>
    <property type="project" value="UniProtKB-KW"/>
</dbReference>
<dbReference type="Gene3D" id="1.10.10.10">
    <property type="entry name" value="Winged helix-like DNA-binding domain superfamily/Winged helix DNA-binding domain"/>
    <property type="match status" value="1"/>
</dbReference>
<evidence type="ECO:0000256" key="2">
    <source>
        <dbReference type="ARBA" id="ARBA00023015"/>
    </source>
</evidence>
<proteinExistence type="inferred from homology"/>
<comment type="similarity">
    <text evidence="1">Belongs to the sigma-70 factor family. ECF subfamily.</text>
</comment>
<dbReference type="InterPro" id="IPR036388">
    <property type="entry name" value="WH-like_DNA-bd_sf"/>
</dbReference>
<evidence type="ECO:0000313" key="9">
    <source>
        <dbReference type="Proteomes" id="UP000316330"/>
    </source>
</evidence>
<gene>
    <name evidence="8" type="ORF">FPZ45_07355</name>
</gene>
<dbReference type="NCBIfam" id="TIGR02937">
    <property type="entry name" value="sigma70-ECF"/>
    <property type="match status" value="1"/>
</dbReference>
<dbReference type="InterPro" id="IPR013325">
    <property type="entry name" value="RNA_pol_sigma_r2"/>
</dbReference>